<dbReference type="Proteomes" id="UP000887565">
    <property type="component" value="Unplaced"/>
</dbReference>
<evidence type="ECO:0000313" key="3">
    <source>
        <dbReference type="Proteomes" id="UP000887565"/>
    </source>
</evidence>
<accession>A0A915J6G1</accession>
<dbReference type="AlphaFoldDB" id="A0A915J6G1"/>
<name>A0A915J6G1_ROMCU</name>
<feature type="compositionally biased region" description="Low complexity" evidence="1">
    <location>
        <begin position="504"/>
        <end position="514"/>
    </location>
</feature>
<proteinExistence type="predicted"/>
<sequence length="588" mass="67923">MIGFWLAAFLGTMVADRDRITDILFGTLGDHNGFKTLTILPQRADNGKNHILIRNFFFNSDSRQIKHGGLSTKEREQINFLLGENFEEKIVQYLIYDISDSCTNKTFEMRYQPYMELQMDIAAGDDDAPDQLMFADGLELKCINDTFFIDIFFPKSKGQLWYMYSVLFDNFKWSTSNIKLNAYSERDDEIFILTGNDILINNTTMPFSFFKSDGQSNERRAIECKSGYNVILVMVSCCKSIQDILGKRAMWFDPFTLEITESPDVLVIDFTYIIDLVNSSIEAYAMDMKLTQNLDNHEVTLDVFASTWNDGSMDKYPTGTITFKSDLIDNMLYKKIKITAKHNFILTRDESTGHLRIEPLPIVVCPFSPVVVLDRHSVQENQVILFDDRSFPNYNLVKLDSSTLLITDVLSNAGKGLIFSQLSIPLLIVMVKNYKDDRMRALTLKFERGMQLNMNQVDENGILKFDEFNERFFTFTERMAKEEFFLEYDTWIGINHKNIPEEFSTTTPRAPTTRKAARKPRATSKPTKNKPVMNNAQKYSRAKKRYTYLFSNSQKRWASQDYMVFKCPPYMRGALEGGKIYSSSSDDI</sequence>
<protein>
    <submittedName>
        <fullName evidence="4">Uncharacterized protein</fullName>
    </submittedName>
</protein>
<evidence type="ECO:0000256" key="1">
    <source>
        <dbReference type="SAM" id="MobiDB-lite"/>
    </source>
</evidence>
<reference evidence="4" key="1">
    <citation type="submission" date="2022-11" db="UniProtKB">
        <authorList>
            <consortium name="WormBaseParasite"/>
        </authorList>
    </citation>
    <scope>IDENTIFICATION</scope>
</reference>
<feature type="signal peptide" evidence="2">
    <location>
        <begin position="1"/>
        <end position="15"/>
    </location>
</feature>
<keyword evidence="3" id="KW-1185">Reference proteome</keyword>
<keyword evidence="2" id="KW-0732">Signal</keyword>
<organism evidence="3 4">
    <name type="scientific">Romanomermis culicivorax</name>
    <name type="common">Nematode worm</name>
    <dbReference type="NCBI Taxonomy" id="13658"/>
    <lineage>
        <taxon>Eukaryota</taxon>
        <taxon>Metazoa</taxon>
        <taxon>Ecdysozoa</taxon>
        <taxon>Nematoda</taxon>
        <taxon>Enoplea</taxon>
        <taxon>Dorylaimia</taxon>
        <taxon>Mermithida</taxon>
        <taxon>Mermithoidea</taxon>
        <taxon>Mermithidae</taxon>
        <taxon>Romanomermis</taxon>
    </lineage>
</organism>
<feature type="region of interest" description="Disordered" evidence="1">
    <location>
        <begin position="502"/>
        <end position="536"/>
    </location>
</feature>
<evidence type="ECO:0000313" key="4">
    <source>
        <dbReference type="WBParaSite" id="nRc.2.0.1.t21725-RA"/>
    </source>
</evidence>
<dbReference type="WBParaSite" id="nRc.2.0.1.t21725-RA">
    <property type="protein sequence ID" value="nRc.2.0.1.t21725-RA"/>
    <property type="gene ID" value="nRc.2.0.1.g21725"/>
</dbReference>
<feature type="chain" id="PRO_5037044788" evidence="2">
    <location>
        <begin position="16"/>
        <end position="588"/>
    </location>
</feature>
<evidence type="ECO:0000256" key="2">
    <source>
        <dbReference type="SAM" id="SignalP"/>
    </source>
</evidence>